<evidence type="ECO:0000313" key="2">
    <source>
        <dbReference type="Proteomes" id="UP000593567"/>
    </source>
</evidence>
<protein>
    <submittedName>
        <fullName evidence="1">Uncharacterized protein</fullName>
    </submittedName>
</protein>
<evidence type="ECO:0000313" key="1">
    <source>
        <dbReference type="EMBL" id="KAF6024254.1"/>
    </source>
</evidence>
<dbReference type="EMBL" id="VXIV02002599">
    <property type="protein sequence ID" value="KAF6024254.1"/>
    <property type="molecule type" value="Genomic_DNA"/>
</dbReference>
<comment type="caution">
    <text evidence="1">The sequence shown here is derived from an EMBL/GenBank/DDBJ whole genome shotgun (WGS) entry which is preliminary data.</text>
</comment>
<gene>
    <name evidence="1" type="ORF">EB796_017441</name>
</gene>
<dbReference type="Proteomes" id="UP000593567">
    <property type="component" value="Unassembled WGS sequence"/>
</dbReference>
<accession>A0A7J7JF52</accession>
<proteinExistence type="predicted"/>
<keyword evidence="2" id="KW-1185">Reference proteome</keyword>
<organism evidence="1 2">
    <name type="scientific">Bugula neritina</name>
    <name type="common">Brown bryozoan</name>
    <name type="synonym">Sertularia neritina</name>
    <dbReference type="NCBI Taxonomy" id="10212"/>
    <lineage>
        <taxon>Eukaryota</taxon>
        <taxon>Metazoa</taxon>
        <taxon>Spiralia</taxon>
        <taxon>Lophotrochozoa</taxon>
        <taxon>Bryozoa</taxon>
        <taxon>Gymnolaemata</taxon>
        <taxon>Cheilostomatida</taxon>
        <taxon>Flustrina</taxon>
        <taxon>Buguloidea</taxon>
        <taxon>Bugulidae</taxon>
        <taxon>Bugula</taxon>
    </lineage>
</organism>
<reference evidence="1" key="1">
    <citation type="submission" date="2020-06" db="EMBL/GenBank/DDBJ databases">
        <title>Draft genome of Bugula neritina, a colonial animal packing powerful symbionts and potential medicines.</title>
        <authorList>
            <person name="Rayko M."/>
        </authorList>
    </citation>
    <scope>NUCLEOTIDE SEQUENCE [LARGE SCALE GENOMIC DNA]</scope>
    <source>
        <strain evidence="1">Kwan_BN1</strain>
    </source>
</reference>
<sequence>MSFHYRKLHKNVNSQSVTSITLVQVEKQTAQPQQIEPRNSSELQIEYIDLSGCKKPSYLEGYKANCWIACVGSKASCEHERYGNRLTVSSAAQFIGFMATPQTVFYLQLRNPSDRKSVQEI</sequence>
<dbReference type="AlphaFoldDB" id="A0A7J7JF52"/>
<name>A0A7J7JF52_BUGNE</name>